<dbReference type="KEGG" id="dci:103509876"/>
<dbReference type="PANTHER" id="PTHR12280:SF20">
    <property type="entry name" value="4'-PHOSPHOPANTETHEINE PHOSPHATASE"/>
    <property type="match status" value="1"/>
</dbReference>
<dbReference type="Pfam" id="PF01937">
    <property type="entry name" value="ARMT1-like_dom"/>
    <property type="match status" value="1"/>
</dbReference>
<dbReference type="InterPro" id="IPR035073">
    <property type="entry name" value="At2g17340_3_helix_bundle"/>
</dbReference>
<comment type="cofactor">
    <cofactor evidence="2">
        <name>Ni(2+)</name>
        <dbReference type="ChEBI" id="CHEBI:49786"/>
    </cofactor>
</comment>
<name>A0A3Q0IUE0_DIACI</name>
<dbReference type="InterPro" id="IPR043129">
    <property type="entry name" value="ATPase_NBD"/>
</dbReference>
<dbReference type="Gene3D" id="1.20.1700.10">
    <property type="entry name" value="AF1104-like"/>
    <property type="match status" value="1"/>
</dbReference>
<dbReference type="GO" id="GO:0005634">
    <property type="term" value="C:nucleus"/>
    <property type="evidence" value="ECO:0007669"/>
    <property type="project" value="TreeGrafter"/>
</dbReference>
<dbReference type="Gene3D" id="3.30.420.510">
    <property type="match status" value="2"/>
</dbReference>
<evidence type="ECO:0000256" key="11">
    <source>
        <dbReference type="ARBA" id="ARBA00023074"/>
    </source>
</evidence>
<dbReference type="NCBIfam" id="TIGR00555">
    <property type="entry name" value="panK_eukar"/>
    <property type="match status" value="1"/>
</dbReference>
<dbReference type="GO" id="GO:0016787">
    <property type="term" value="F:hydrolase activity"/>
    <property type="evidence" value="ECO:0007669"/>
    <property type="project" value="UniProtKB-KW"/>
</dbReference>
<dbReference type="Proteomes" id="UP000079169">
    <property type="component" value="Unplaced"/>
</dbReference>
<evidence type="ECO:0000256" key="2">
    <source>
        <dbReference type="ARBA" id="ARBA00001967"/>
    </source>
</evidence>
<keyword evidence="11" id="KW-0944">Nitration</keyword>
<dbReference type="SUPFAM" id="SSF53067">
    <property type="entry name" value="Actin-like ATPase domain"/>
    <property type="match status" value="2"/>
</dbReference>
<reference evidence="18" key="1">
    <citation type="submission" date="2025-08" db="UniProtKB">
        <authorList>
            <consortium name="RefSeq"/>
        </authorList>
    </citation>
    <scope>IDENTIFICATION</scope>
</reference>
<gene>
    <name evidence="18" type="primary">LOC103509876</name>
</gene>
<comment type="function">
    <text evidence="15">Phosphatase which shows a preference for 4'-phosphopantetheine and its oxidatively damaged forms (sulfonate or S-sulfonate), providing strong indirect evidence that the phosphatase activity pre-empts damage in the coenzyme A (CoA) pathway. Hydrolyzing excess 4'-phosphopantetheine could constitute a directed overflow mechanism to prevent its oxidation to the S-sulfonate, sulfonate, or other forms. Hydrolyzing 4'-phosphopantetheine sulfonate or S-sulfonate would forestall their conversion to inactive forms of CoA and acyl carrier protein. May play a role in the physiological regulation of CoA intracellular levels.</text>
</comment>
<protein>
    <recommendedName>
        <fullName evidence="4">4'-phosphopantetheine phosphatase</fullName>
    </recommendedName>
    <alternativeName>
        <fullName evidence="14">Inactive pantothenic acid kinase 4</fullName>
    </alternativeName>
</protein>
<dbReference type="SUPFAM" id="SSF111321">
    <property type="entry name" value="AF1104-like"/>
    <property type="match status" value="1"/>
</dbReference>
<dbReference type="InterPro" id="IPR004567">
    <property type="entry name" value="Type_II_PanK"/>
</dbReference>
<evidence type="ECO:0000256" key="6">
    <source>
        <dbReference type="ARBA" id="ARBA00022723"/>
    </source>
</evidence>
<evidence type="ECO:0000256" key="4">
    <source>
        <dbReference type="ARBA" id="ARBA00019490"/>
    </source>
</evidence>
<dbReference type="PANTHER" id="PTHR12280">
    <property type="entry name" value="PANTOTHENATE KINASE"/>
    <property type="match status" value="1"/>
</dbReference>
<keyword evidence="10" id="KW-0173">Coenzyme A biosynthesis</keyword>
<comment type="catalytic activity">
    <reaction evidence="13">
        <text>(R)-4'-phospho-S-sulfopantetheine + H2O = (R)-S-sulfopantetheine + phosphate</text>
        <dbReference type="Rhea" id="RHEA:68340"/>
        <dbReference type="ChEBI" id="CHEBI:15377"/>
        <dbReference type="ChEBI" id="CHEBI:43474"/>
        <dbReference type="ChEBI" id="CHEBI:177302"/>
        <dbReference type="ChEBI" id="CHEBI:177303"/>
    </reaction>
    <physiologicalReaction direction="left-to-right" evidence="13">
        <dbReference type="Rhea" id="RHEA:68341"/>
    </physiologicalReaction>
</comment>
<evidence type="ECO:0000256" key="14">
    <source>
        <dbReference type="ARBA" id="ARBA00032948"/>
    </source>
</evidence>
<dbReference type="GO" id="GO:0005524">
    <property type="term" value="F:ATP binding"/>
    <property type="evidence" value="ECO:0007669"/>
    <property type="project" value="UniProtKB-KW"/>
</dbReference>
<keyword evidence="6" id="KW-0479">Metal-binding</keyword>
<dbReference type="GO" id="GO:0046872">
    <property type="term" value="F:metal ion binding"/>
    <property type="evidence" value="ECO:0007669"/>
    <property type="project" value="UniProtKB-KW"/>
</dbReference>
<dbReference type="RefSeq" id="XP_026679886.1">
    <property type="nucleotide sequence ID" value="XM_026824085.1"/>
</dbReference>
<keyword evidence="7" id="KW-0547">Nucleotide-binding</keyword>
<dbReference type="FunFam" id="3.30.420.40:FF:000067">
    <property type="entry name" value="Pantothenate kinase 4"/>
    <property type="match status" value="1"/>
</dbReference>
<feature type="domain" description="Damage-control phosphatase ARMT1-like metal-binding" evidence="16">
    <location>
        <begin position="532"/>
        <end position="697"/>
    </location>
</feature>
<dbReference type="Gene3D" id="3.40.50.10880">
    <property type="entry name" value="Uncharacterised protein PF01937, DUF89, domain 3"/>
    <property type="match status" value="1"/>
</dbReference>
<evidence type="ECO:0000256" key="10">
    <source>
        <dbReference type="ARBA" id="ARBA00022993"/>
    </source>
</evidence>
<dbReference type="GO" id="GO:0015937">
    <property type="term" value="P:coenzyme A biosynthetic process"/>
    <property type="evidence" value="ECO:0007669"/>
    <property type="project" value="UniProtKB-KW"/>
</dbReference>
<evidence type="ECO:0000256" key="13">
    <source>
        <dbReference type="ARBA" id="ARBA00029347"/>
    </source>
</evidence>
<dbReference type="Pfam" id="PF03630">
    <property type="entry name" value="Fumble"/>
    <property type="match status" value="3"/>
</dbReference>
<dbReference type="PaxDb" id="121845-A0A3Q0IUE0"/>
<evidence type="ECO:0000313" key="17">
    <source>
        <dbReference type="Proteomes" id="UP000079169"/>
    </source>
</evidence>
<dbReference type="GO" id="GO:0004594">
    <property type="term" value="F:pantothenate kinase activity"/>
    <property type="evidence" value="ECO:0007669"/>
    <property type="project" value="TreeGrafter"/>
</dbReference>
<evidence type="ECO:0000259" key="16">
    <source>
        <dbReference type="Pfam" id="PF01937"/>
    </source>
</evidence>
<keyword evidence="17" id="KW-1185">Reference proteome</keyword>
<dbReference type="FunFam" id="3.40.50.10880:FF:000001">
    <property type="entry name" value="Pantothenate kinase 4"/>
    <property type="match status" value="1"/>
</dbReference>
<accession>A0A3Q0IUE0</accession>
<organism evidence="17 18">
    <name type="scientific">Diaphorina citri</name>
    <name type="common">Asian citrus psyllid</name>
    <dbReference type="NCBI Taxonomy" id="121845"/>
    <lineage>
        <taxon>Eukaryota</taxon>
        <taxon>Metazoa</taxon>
        <taxon>Ecdysozoa</taxon>
        <taxon>Arthropoda</taxon>
        <taxon>Hexapoda</taxon>
        <taxon>Insecta</taxon>
        <taxon>Pterygota</taxon>
        <taxon>Neoptera</taxon>
        <taxon>Paraneoptera</taxon>
        <taxon>Hemiptera</taxon>
        <taxon>Sternorrhyncha</taxon>
        <taxon>Psylloidea</taxon>
        <taxon>Psyllidae</taxon>
        <taxon>Diaphorininae</taxon>
        <taxon>Diaphorina</taxon>
    </lineage>
</organism>
<comment type="cofactor">
    <cofactor evidence="1">
        <name>Mn(2+)</name>
        <dbReference type="ChEBI" id="CHEBI:29035"/>
    </cofactor>
</comment>
<keyword evidence="9" id="KW-0067">ATP-binding</keyword>
<keyword evidence="12" id="KW-0464">Manganese</keyword>
<evidence type="ECO:0000313" key="18">
    <source>
        <dbReference type="RefSeq" id="XP_026679886.1"/>
    </source>
</evidence>
<dbReference type="CDD" id="cd24123">
    <property type="entry name" value="ASKHA_NBD_PanK-II_Pank4"/>
    <property type="match status" value="1"/>
</dbReference>
<dbReference type="InterPro" id="IPR002791">
    <property type="entry name" value="ARMT1-like_metal-bd"/>
</dbReference>
<dbReference type="Gene3D" id="3.30.420.40">
    <property type="match status" value="1"/>
</dbReference>
<keyword evidence="18" id="KW-0418">Kinase</keyword>
<dbReference type="GeneID" id="103509876"/>
<evidence type="ECO:0000256" key="12">
    <source>
        <dbReference type="ARBA" id="ARBA00023211"/>
    </source>
</evidence>
<sequence>MAELKLLETSRDTFSYENKENARLHFVKFETKYIADCLDFIAANLYLILSHMAVIVDKEDEMECLIQGCNFLLRNISDEAFVYNRHGNPDVDKEDEMECLIQGCNFLLRNISDEAFVYNRHGNPEYDFQLAEPNIFPYLLVNIGSGVSIMKVESDSKVERIGGTATGGGTFWGLGSLLTKAKGFDELLELAEKGDHRHADMLVRDIYGGDYKCLGLPGDLIASSFGRVCKQDTMEGQCSEADLARSLLFAISNDIGQIASLYAMMHKLKKVYFGGYFLRNHPLSMHTISFSIKYWSKGAVQSLFLRHEGYLGAIGAFLRGAECGACQVRLGLKYICIKYWSKGAVQSLFLRHEGYLGAIGAFLRGAECGACQVREYWLNCFEESVNKFAERAIASQPHSTTGEERATKFREKYVSRLHHLKQHPFAYGNLTVRSLLDTIEHYLKEFDFPDPYLEQKQKENESALGSFENRLTELDALTESSSSSRRNISRINEVEWNTRCLSCWKRPEKSLYFSSKINHKCQPFQYCIFPLSDRPWLVDDLDDWLDRLNNGPPHSKAAIFVDNSGIDIVLGILPFARELLRRGTKVILCANSAPALNDVTYSELVVLLRQAATVCHIIANALSSGRLVAMETAQAGPCLDLSRLGRDLATELSSIDLIVLEGMGRTVHTNLNAKFTCESLKLAVIKNRWLAQRLGGQMFSVVCKYEQP</sequence>
<evidence type="ECO:0000256" key="15">
    <source>
        <dbReference type="ARBA" id="ARBA00046055"/>
    </source>
</evidence>
<dbReference type="STRING" id="121845.A0A3Q0IUE0"/>
<dbReference type="AlphaFoldDB" id="A0A3Q0IUE0"/>
<keyword evidence="18" id="KW-0808">Transferase</keyword>
<evidence type="ECO:0000256" key="1">
    <source>
        <dbReference type="ARBA" id="ARBA00001936"/>
    </source>
</evidence>
<evidence type="ECO:0000256" key="9">
    <source>
        <dbReference type="ARBA" id="ARBA00022840"/>
    </source>
</evidence>
<evidence type="ECO:0000256" key="8">
    <source>
        <dbReference type="ARBA" id="ARBA00022801"/>
    </source>
</evidence>
<dbReference type="GO" id="GO:0005829">
    <property type="term" value="C:cytosol"/>
    <property type="evidence" value="ECO:0007669"/>
    <property type="project" value="TreeGrafter"/>
</dbReference>
<keyword evidence="8" id="KW-0378">Hydrolase</keyword>
<proteinExistence type="predicted"/>
<evidence type="ECO:0000256" key="3">
    <source>
        <dbReference type="ARBA" id="ARBA00011388"/>
    </source>
</evidence>
<dbReference type="InterPro" id="IPR036075">
    <property type="entry name" value="ARMT-1-like_metal-bd_sf"/>
</dbReference>
<evidence type="ECO:0000256" key="5">
    <source>
        <dbReference type="ARBA" id="ARBA00022596"/>
    </source>
</evidence>
<comment type="subunit">
    <text evidence="3">Homodimer. Interacts with PKM.</text>
</comment>
<evidence type="ECO:0000256" key="7">
    <source>
        <dbReference type="ARBA" id="ARBA00022741"/>
    </source>
</evidence>
<keyword evidence="5" id="KW-0533">Nickel</keyword>